<keyword evidence="1" id="KW-1133">Transmembrane helix</keyword>
<dbReference type="PROSITE" id="PS51832">
    <property type="entry name" value="HD_GYP"/>
    <property type="match status" value="1"/>
</dbReference>
<dbReference type="RefSeq" id="WP_353864111.1">
    <property type="nucleotide sequence ID" value="NZ_CP088295.1"/>
</dbReference>
<dbReference type="Proteomes" id="UP001058860">
    <property type="component" value="Chromosome"/>
</dbReference>
<sequence>MSLATILAVVVAGVFLADVGSWDLTLLCALGALAALGDIITIRPKNSAIRISGGFLGLVLAMAMLGPAQAAIVGVVSLLPDFVMRRHRSWTVALSNVAVLLLFPFVGSSIMFMLSAATGVQSDDLGYVLVMAPGFAAATLTNFLWVAFAERLAGGPSIKGQLRSVFVPVIPSELVMLLIASIILYAVEHLGPAALVTAAALLVVYLWLYRELLTSQERAEELDTRTHQLATLQVGVLTAMLRTLALRDHMTARHSAAVARYARELARAAGCSDDEVELVHTAGLLHDIGKFIFPDHILLADSRLSDEDWEIVKCHPFQGAKIVREVEGYGPVADIILGHHERIDGKGYPRGMQGEEIPLLARVISVCDTYDVMTARDSYREPVPQDAALEELRRVAGKQLDARLVEIFADLVSRGELGFRHGDDADFEAELQFERRVRDYAAPQPHAVPAAA</sequence>
<proteinExistence type="predicted"/>
<reference evidence="5" key="1">
    <citation type="submission" date="2021-11" db="EMBL/GenBank/DDBJ databases">
        <title>Cultivation dependent microbiological survey of springs from the worlds oldest radium mine currently devoted to the extraction of radon-saturated water.</title>
        <authorList>
            <person name="Kapinusova G."/>
            <person name="Smrhova T."/>
            <person name="Strejcek M."/>
            <person name="Suman J."/>
            <person name="Jani K."/>
            <person name="Pajer P."/>
            <person name="Uhlik O."/>
        </authorList>
    </citation>
    <scope>NUCLEOTIDE SEQUENCE [LARGE SCALE GENOMIC DNA]</scope>
    <source>
        <strain evidence="5">J379</strain>
    </source>
</reference>
<evidence type="ECO:0000259" key="2">
    <source>
        <dbReference type="PROSITE" id="PS51831"/>
    </source>
</evidence>
<dbReference type="PROSITE" id="PS51831">
    <property type="entry name" value="HD"/>
    <property type="match status" value="1"/>
</dbReference>
<dbReference type="Gene3D" id="1.10.1760.20">
    <property type="match status" value="1"/>
</dbReference>
<evidence type="ECO:0000256" key="1">
    <source>
        <dbReference type="SAM" id="Phobius"/>
    </source>
</evidence>
<feature type="transmembrane region" description="Helical" evidence="1">
    <location>
        <begin position="91"/>
        <end position="113"/>
    </location>
</feature>
<organism evidence="4 5">
    <name type="scientific">Svornostia abyssi</name>
    <dbReference type="NCBI Taxonomy" id="2898438"/>
    <lineage>
        <taxon>Bacteria</taxon>
        <taxon>Bacillati</taxon>
        <taxon>Actinomycetota</taxon>
        <taxon>Thermoleophilia</taxon>
        <taxon>Solirubrobacterales</taxon>
        <taxon>Baekduiaceae</taxon>
        <taxon>Svornostia</taxon>
    </lineage>
</organism>
<feature type="transmembrane region" description="Helical" evidence="1">
    <location>
        <begin position="125"/>
        <end position="145"/>
    </location>
</feature>
<feature type="transmembrane region" description="Helical" evidence="1">
    <location>
        <begin position="165"/>
        <end position="187"/>
    </location>
</feature>
<dbReference type="SMART" id="SM00471">
    <property type="entry name" value="HDc"/>
    <property type="match status" value="1"/>
</dbReference>
<gene>
    <name evidence="4" type="ORF">LRS13_23560</name>
</gene>
<feature type="transmembrane region" description="Helical" evidence="1">
    <location>
        <begin position="58"/>
        <end position="79"/>
    </location>
</feature>
<dbReference type="InterPro" id="IPR006674">
    <property type="entry name" value="HD_domain"/>
</dbReference>
<dbReference type="Gene3D" id="1.10.3210.10">
    <property type="entry name" value="Hypothetical protein af1432"/>
    <property type="match status" value="1"/>
</dbReference>
<feature type="transmembrane region" description="Helical" evidence="1">
    <location>
        <begin position="193"/>
        <end position="209"/>
    </location>
</feature>
<dbReference type="SUPFAM" id="SSF109604">
    <property type="entry name" value="HD-domain/PDEase-like"/>
    <property type="match status" value="1"/>
</dbReference>
<keyword evidence="1" id="KW-0812">Transmembrane</keyword>
<dbReference type="CDD" id="cd00077">
    <property type="entry name" value="HDc"/>
    <property type="match status" value="1"/>
</dbReference>
<dbReference type="PANTHER" id="PTHR45228">
    <property type="entry name" value="CYCLIC DI-GMP PHOSPHODIESTERASE TM_0186-RELATED"/>
    <property type="match status" value="1"/>
</dbReference>
<accession>A0ABY5PG04</accession>
<keyword evidence="5" id="KW-1185">Reference proteome</keyword>
<protein>
    <submittedName>
        <fullName evidence="4">HD domain-containing protein</fullName>
    </submittedName>
</protein>
<feature type="domain" description="HD-GYP" evidence="3">
    <location>
        <begin position="229"/>
        <end position="424"/>
    </location>
</feature>
<evidence type="ECO:0000313" key="4">
    <source>
        <dbReference type="EMBL" id="UUY03609.1"/>
    </source>
</evidence>
<dbReference type="EMBL" id="CP088295">
    <property type="protein sequence ID" value="UUY03609.1"/>
    <property type="molecule type" value="Genomic_DNA"/>
</dbReference>
<dbReference type="InterPro" id="IPR006675">
    <property type="entry name" value="HDIG_dom"/>
</dbReference>
<dbReference type="InterPro" id="IPR037522">
    <property type="entry name" value="HD_GYP_dom"/>
</dbReference>
<dbReference type="NCBIfam" id="TIGR00277">
    <property type="entry name" value="HDIG"/>
    <property type="match status" value="1"/>
</dbReference>
<dbReference type="InterPro" id="IPR052020">
    <property type="entry name" value="Cyclic_di-GMP/3'3'-cGAMP_PDE"/>
</dbReference>
<feature type="domain" description="HD" evidence="2">
    <location>
        <begin position="251"/>
        <end position="373"/>
    </location>
</feature>
<evidence type="ECO:0000313" key="5">
    <source>
        <dbReference type="Proteomes" id="UP001058860"/>
    </source>
</evidence>
<keyword evidence="1" id="KW-0472">Membrane</keyword>
<dbReference type="Pfam" id="PF13487">
    <property type="entry name" value="HD_5"/>
    <property type="match status" value="1"/>
</dbReference>
<dbReference type="InterPro" id="IPR003607">
    <property type="entry name" value="HD/PDEase_dom"/>
</dbReference>
<name>A0ABY5PG04_9ACTN</name>
<evidence type="ECO:0000259" key="3">
    <source>
        <dbReference type="PROSITE" id="PS51832"/>
    </source>
</evidence>